<protein>
    <submittedName>
        <fullName evidence="3">Helix-turn-helix protein</fullName>
    </submittedName>
</protein>
<dbReference type="RefSeq" id="WP_145789579.1">
    <property type="nucleotide sequence ID" value="NZ_BAAABR010000089.1"/>
</dbReference>
<dbReference type="Proteomes" id="UP000318416">
    <property type="component" value="Unassembled WGS sequence"/>
</dbReference>
<dbReference type="InterPro" id="IPR001387">
    <property type="entry name" value="Cro/C1-type_HTH"/>
</dbReference>
<dbReference type="SMART" id="SM00530">
    <property type="entry name" value="HTH_XRE"/>
    <property type="match status" value="1"/>
</dbReference>
<feature type="region of interest" description="Disordered" evidence="1">
    <location>
        <begin position="1"/>
        <end position="23"/>
    </location>
</feature>
<organism evidence="3 4">
    <name type="scientific">Kitasatospora atroaurantiaca</name>
    <dbReference type="NCBI Taxonomy" id="285545"/>
    <lineage>
        <taxon>Bacteria</taxon>
        <taxon>Bacillati</taxon>
        <taxon>Actinomycetota</taxon>
        <taxon>Actinomycetes</taxon>
        <taxon>Kitasatosporales</taxon>
        <taxon>Streptomycetaceae</taxon>
        <taxon>Kitasatospora</taxon>
    </lineage>
</organism>
<dbReference type="Pfam" id="PF13560">
    <property type="entry name" value="HTH_31"/>
    <property type="match status" value="1"/>
</dbReference>
<dbReference type="GO" id="GO:0003677">
    <property type="term" value="F:DNA binding"/>
    <property type="evidence" value="ECO:0007669"/>
    <property type="project" value="InterPro"/>
</dbReference>
<keyword evidence="4" id="KW-1185">Reference proteome</keyword>
<dbReference type="CDD" id="cd00093">
    <property type="entry name" value="HTH_XRE"/>
    <property type="match status" value="1"/>
</dbReference>
<feature type="domain" description="HTH cro/C1-type" evidence="2">
    <location>
        <begin position="20"/>
        <end position="86"/>
    </location>
</feature>
<evidence type="ECO:0000256" key="1">
    <source>
        <dbReference type="SAM" id="MobiDB-lite"/>
    </source>
</evidence>
<dbReference type="InterPro" id="IPR010982">
    <property type="entry name" value="Lambda_DNA-bd_dom_sf"/>
</dbReference>
<reference evidence="3 4" key="1">
    <citation type="submission" date="2019-06" db="EMBL/GenBank/DDBJ databases">
        <title>Sequencing the genomes of 1000 actinobacteria strains.</title>
        <authorList>
            <person name="Klenk H.-P."/>
        </authorList>
    </citation>
    <scope>NUCLEOTIDE SEQUENCE [LARGE SCALE GENOMIC DNA]</scope>
    <source>
        <strain evidence="3 4">DSM 41649</strain>
    </source>
</reference>
<evidence type="ECO:0000313" key="4">
    <source>
        <dbReference type="Proteomes" id="UP000318416"/>
    </source>
</evidence>
<dbReference type="EMBL" id="VIVR01000001">
    <property type="protein sequence ID" value="TWE17046.1"/>
    <property type="molecule type" value="Genomic_DNA"/>
</dbReference>
<dbReference type="AlphaFoldDB" id="A0A561EN53"/>
<accession>A0A561EN53</accession>
<proteinExistence type="predicted"/>
<comment type="caution">
    <text evidence="3">The sequence shown here is derived from an EMBL/GenBank/DDBJ whole genome shotgun (WGS) entry which is preliminary data.</text>
</comment>
<dbReference type="OrthoDB" id="3701153at2"/>
<gene>
    <name evidence="3" type="ORF">FB465_2050</name>
</gene>
<dbReference type="SUPFAM" id="SSF47413">
    <property type="entry name" value="lambda repressor-like DNA-binding domains"/>
    <property type="match status" value="1"/>
</dbReference>
<dbReference type="Gene3D" id="1.10.260.40">
    <property type="entry name" value="lambda repressor-like DNA-binding domains"/>
    <property type="match status" value="1"/>
</dbReference>
<evidence type="ECO:0000259" key="2">
    <source>
        <dbReference type="SMART" id="SM00530"/>
    </source>
</evidence>
<name>A0A561EN53_9ACTN</name>
<evidence type="ECO:0000313" key="3">
    <source>
        <dbReference type="EMBL" id="TWE17046.1"/>
    </source>
</evidence>
<sequence>MTGHQKTPEGTAVSRRAGANVRRLRRRAGMTAAQLAQEMTALGMPISTQNVTRLETGVSGSGGHPAMSVDLLIAFAAVLQVGPEVLLAEPACWQCSDLPPEGFACRACGAEG</sequence>